<comment type="function">
    <text evidence="3 4">Catalyzes the conversion of N5-carboxyaminoimidazole ribonucleotide (N5-CAIR) to 4-carboxy-5-aminoimidazole ribonucleotide (CAIR).</text>
</comment>
<dbReference type="NCBIfam" id="TIGR01162">
    <property type="entry name" value="purE"/>
    <property type="match status" value="1"/>
</dbReference>
<dbReference type="InterPro" id="IPR033747">
    <property type="entry name" value="PurE_ClassI"/>
</dbReference>
<reference evidence="7" key="1">
    <citation type="journal article" date="2020" name="mSystems">
        <title>Genome- and Community-Level Interaction Insights into Carbon Utilization and Element Cycling Functions of Hydrothermarchaeota in Hydrothermal Sediment.</title>
        <authorList>
            <person name="Zhou Z."/>
            <person name="Liu Y."/>
            <person name="Xu W."/>
            <person name="Pan J."/>
            <person name="Luo Z.H."/>
            <person name="Li M."/>
        </authorList>
    </citation>
    <scope>NUCLEOTIDE SEQUENCE [LARGE SCALE GENOMIC DNA]</scope>
    <source>
        <strain evidence="7">HyVt-94</strain>
    </source>
</reference>
<evidence type="ECO:0000259" key="6">
    <source>
        <dbReference type="SMART" id="SM01001"/>
    </source>
</evidence>
<dbReference type="AlphaFoldDB" id="A0A7C5M9X5"/>
<dbReference type="EMBL" id="DRTV01000152">
    <property type="protein sequence ID" value="HHF58217.1"/>
    <property type="molecule type" value="Genomic_DNA"/>
</dbReference>
<organism evidence="7">
    <name type="scientific">candidate division WOR-3 bacterium</name>
    <dbReference type="NCBI Taxonomy" id="2052148"/>
    <lineage>
        <taxon>Bacteria</taxon>
        <taxon>Bacteria division WOR-3</taxon>
    </lineage>
</organism>
<dbReference type="GO" id="GO:0016829">
    <property type="term" value="F:lyase activity"/>
    <property type="evidence" value="ECO:0007669"/>
    <property type="project" value="UniProtKB-KW"/>
</dbReference>
<proteinExistence type="inferred from homology"/>
<name>A0A7C5M9X5_UNCW3</name>
<sequence>MDKKICIIAGSKSDEDFVKRGTDLLEKYNVPYEISFISAHRNLHKLIDYIKEKEEEGVEIFITVAGLAAHLPGAVASLTDLPVIGVPKDTEPLHGLDSLLSIVQMPRGIPVATMAVGTHGMINSCIMALRILSLKYDWAKKIVEKIREDYAQR</sequence>
<evidence type="ECO:0000256" key="1">
    <source>
        <dbReference type="ARBA" id="ARBA00022755"/>
    </source>
</evidence>
<dbReference type="SUPFAM" id="SSF52255">
    <property type="entry name" value="N5-CAIR mutase (phosphoribosylaminoimidazole carboxylase, PurE)"/>
    <property type="match status" value="1"/>
</dbReference>
<dbReference type="HAMAP" id="MF_01929">
    <property type="entry name" value="PurE_classI"/>
    <property type="match status" value="1"/>
</dbReference>
<dbReference type="Pfam" id="PF00731">
    <property type="entry name" value="AIRC"/>
    <property type="match status" value="1"/>
</dbReference>
<dbReference type="Proteomes" id="UP000886014">
    <property type="component" value="Unassembled WGS sequence"/>
</dbReference>
<comment type="similarity">
    <text evidence="3">Belongs to the AIR carboxylase family. Class I subfamily.</text>
</comment>
<protein>
    <recommendedName>
        <fullName evidence="3 4">N5-carboxyaminoimidazole ribonucleotide mutase</fullName>
        <shortName evidence="3 4">N5-CAIR mutase</shortName>
        <ecNumber evidence="3 4">5.4.99.18</ecNumber>
    </recommendedName>
    <alternativeName>
        <fullName evidence="3">5-(carboxyamino)imidazole ribonucleotide mutase</fullName>
    </alternativeName>
</protein>
<accession>A0A7C5M9X5</accession>
<evidence type="ECO:0000256" key="4">
    <source>
        <dbReference type="PIRNR" id="PIRNR001338"/>
    </source>
</evidence>
<keyword evidence="7" id="KW-0456">Lyase</keyword>
<dbReference type="PANTHER" id="PTHR23046">
    <property type="entry name" value="PHOSPHORIBOSYLAMINOIMIDAZOLE CARBOXYLASE CATALYTIC SUBUNIT"/>
    <property type="match status" value="1"/>
</dbReference>
<evidence type="ECO:0000256" key="3">
    <source>
        <dbReference type="HAMAP-Rule" id="MF_01929"/>
    </source>
</evidence>
<dbReference type="EC" id="5.4.99.18" evidence="3 4"/>
<keyword evidence="1 3" id="KW-0658">Purine biosynthesis</keyword>
<evidence type="ECO:0000256" key="2">
    <source>
        <dbReference type="ARBA" id="ARBA00023235"/>
    </source>
</evidence>
<dbReference type="SMART" id="SM01001">
    <property type="entry name" value="AIRC"/>
    <property type="match status" value="1"/>
</dbReference>
<comment type="catalytic activity">
    <reaction evidence="3 4">
        <text>5-carboxyamino-1-(5-phospho-D-ribosyl)imidazole + H(+) = 5-amino-1-(5-phospho-D-ribosyl)imidazole-4-carboxylate</text>
        <dbReference type="Rhea" id="RHEA:13193"/>
        <dbReference type="ChEBI" id="CHEBI:15378"/>
        <dbReference type="ChEBI" id="CHEBI:58730"/>
        <dbReference type="ChEBI" id="CHEBI:77657"/>
        <dbReference type="EC" id="5.4.99.18"/>
    </reaction>
</comment>
<evidence type="ECO:0000313" key="7">
    <source>
        <dbReference type="EMBL" id="HHF58217.1"/>
    </source>
</evidence>
<gene>
    <name evidence="3 7" type="primary">purE</name>
    <name evidence="7" type="ORF">ENL41_02205</name>
</gene>
<dbReference type="GO" id="GO:0006189">
    <property type="term" value="P:'de novo' IMP biosynthetic process"/>
    <property type="evidence" value="ECO:0007669"/>
    <property type="project" value="UniProtKB-UniRule"/>
</dbReference>
<comment type="caution">
    <text evidence="7">The sequence shown here is derived from an EMBL/GenBank/DDBJ whole genome shotgun (WGS) entry which is preliminary data.</text>
</comment>
<feature type="binding site" evidence="3 5">
    <location>
        <position position="11"/>
    </location>
    <ligand>
        <name>substrate</name>
    </ligand>
</feature>
<feature type="binding site" evidence="3 5">
    <location>
        <position position="14"/>
    </location>
    <ligand>
        <name>substrate</name>
    </ligand>
</feature>
<feature type="domain" description="PurE" evidence="6">
    <location>
        <begin position="3"/>
        <end position="153"/>
    </location>
</feature>
<dbReference type="PANTHER" id="PTHR23046:SF2">
    <property type="entry name" value="PHOSPHORIBOSYLAMINOIMIDAZOLE CARBOXYLASE"/>
    <property type="match status" value="1"/>
</dbReference>
<feature type="binding site" evidence="3 5">
    <location>
        <position position="41"/>
    </location>
    <ligand>
        <name>substrate</name>
    </ligand>
</feature>
<evidence type="ECO:0000256" key="5">
    <source>
        <dbReference type="PIRSR" id="PIRSR001338-1"/>
    </source>
</evidence>
<dbReference type="Gene3D" id="3.40.50.1970">
    <property type="match status" value="1"/>
</dbReference>
<dbReference type="InterPro" id="IPR024694">
    <property type="entry name" value="PurE_prokaryotes"/>
</dbReference>
<keyword evidence="2 3" id="KW-0413">Isomerase</keyword>
<comment type="pathway">
    <text evidence="3 4">Purine metabolism; IMP biosynthesis via de novo pathway; 5-amino-1-(5-phospho-D-ribosyl)imidazole-4-carboxylate from 5-amino-1-(5-phospho-D-ribosyl)imidazole (N5-CAIR route): step 2/2.</text>
</comment>
<dbReference type="PIRSF" id="PIRSF001338">
    <property type="entry name" value="AIR_carboxylase"/>
    <property type="match status" value="1"/>
</dbReference>
<dbReference type="InterPro" id="IPR000031">
    <property type="entry name" value="PurE_dom"/>
</dbReference>
<dbReference type="GO" id="GO:0034023">
    <property type="term" value="F:5-(carboxyamino)imidazole ribonucleotide mutase activity"/>
    <property type="evidence" value="ECO:0007669"/>
    <property type="project" value="UniProtKB-UniRule"/>
</dbReference>
<dbReference type="UniPathway" id="UPA00074">
    <property type="reaction ID" value="UER00943"/>
</dbReference>